<keyword evidence="2" id="KW-1185">Reference proteome</keyword>
<dbReference type="EC" id="3.1.3.16" evidence="1"/>
<protein>
    <submittedName>
        <fullName evidence="1">Protein phosphatase 2C 7</fullName>
        <ecNumber evidence="1">3.1.3.16</ecNumber>
    </submittedName>
</protein>
<sequence>MLLSPGRACSSVCRTPAVPDRLSFFFLSSTSSAHLPFHSTSRSRSFHSTPRRRLDAPRISYRVAASASGKGRRFHPNKNSYNFTPDLSAVGVATDTTDPAIRRKRRPDSGEDAFFVSRIGHEDPRPVAFAVTDGVGGWAESKVDPADFSHALCGYMAQSALDWEQPVEQLRAKNLLQAGYDQVVADDSIRAGGCTASVGVGLPDGRVELANLGDSGSVLLRLAAVHHYSIPQTHGFNTPYQLSIIPPRMRKQASIFGGAYLEDFPRDAAVTNLHMQHGDVLLLATDGVFDNLNNQDILKLVTSRMVLTGAWTATSATGIKPADDLDLLTSPGGLASLAPPPSSSSSDKPVKKQEDQPYTLQSLIASTIAGEAKIASQDFRRDGPFAKEAQRYYPGDWYRGGKVDDIAVVAVVAVDEGIDASSS</sequence>
<dbReference type="Proteomes" id="UP001177260">
    <property type="component" value="Unassembled WGS sequence"/>
</dbReference>
<evidence type="ECO:0000313" key="1">
    <source>
        <dbReference type="EMBL" id="KAK1140939.1"/>
    </source>
</evidence>
<accession>A0ACC3AUA3</accession>
<proteinExistence type="predicted"/>
<name>A0ACC3AUA3_9EURO</name>
<organism evidence="1 2">
    <name type="scientific">Aspergillus melleus</name>
    <dbReference type="NCBI Taxonomy" id="138277"/>
    <lineage>
        <taxon>Eukaryota</taxon>
        <taxon>Fungi</taxon>
        <taxon>Dikarya</taxon>
        <taxon>Ascomycota</taxon>
        <taxon>Pezizomycotina</taxon>
        <taxon>Eurotiomycetes</taxon>
        <taxon>Eurotiomycetidae</taxon>
        <taxon>Eurotiales</taxon>
        <taxon>Aspergillaceae</taxon>
        <taxon>Aspergillus</taxon>
        <taxon>Aspergillus subgen. Circumdati</taxon>
    </lineage>
</organism>
<comment type="caution">
    <text evidence="1">The sequence shown here is derived from an EMBL/GenBank/DDBJ whole genome shotgun (WGS) entry which is preliminary data.</text>
</comment>
<reference evidence="1 2" key="1">
    <citation type="journal article" date="2023" name="ACS Omega">
        <title>Identification of the Neoaspergillic Acid Biosynthesis Gene Cluster by Establishing an In Vitro CRISPR-Ribonucleoprotein Genetic System in Aspergillus melleus.</title>
        <authorList>
            <person name="Yuan B."/>
            <person name="Grau M.F."/>
            <person name="Murata R.M."/>
            <person name="Torok T."/>
            <person name="Venkateswaran K."/>
            <person name="Stajich J.E."/>
            <person name="Wang C.C.C."/>
        </authorList>
    </citation>
    <scope>NUCLEOTIDE SEQUENCE [LARGE SCALE GENOMIC DNA]</scope>
    <source>
        <strain evidence="1 2">IMV 1140</strain>
    </source>
</reference>
<keyword evidence="1" id="KW-0378">Hydrolase</keyword>
<gene>
    <name evidence="1" type="primary">PTC7</name>
    <name evidence="1" type="ORF">N8T08_009685</name>
</gene>
<dbReference type="EMBL" id="JAOPJF010000072">
    <property type="protein sequence ID" value="KAK1140939.1"/>
    <property type="molecule type" value="Genomic_DNA"/>
</dbReference>
<evidence type="ECO:0000313" key="2">
    <source>
        <dbReference type="Proteomes" id="UP001177260"/>
    </source>
</evidence>